<comment type="function">
    <text evidence="9">Thyroid hormone-binding protein. Probably transports thyroxine from the bloodstream to the brain.</text>
</comment>
<dbReference type="InterPro" id="IPR000895">
    <property type="entry name" value="Transthyretin/HIU_hydrolase"/>
</dbReference>
<dbReference type="Pfam" id="PF00576">
    <property type="entry name" value="Transthyretin"/>
    <property type="match status" value="1"/>
</dbReference>
<evidence type="ECO:0000259" key="10">
    <source>
        <dbReference type="SMART" id="SM00095"/>
    </source>
</evidence>
<reference evidence="11 12" key="1">
    <citation type="submission" date="2019-08" db="EMBL/GenBank/DDBJ databases">
        <title>A chromosome-level genome assembly, high-density linkage maps, and genome scans reveal the genomic architecture of hybrid incompatibilities underlying speciation via character displacement in darters (Percidae: Etheostominae).</title>
        <authorList>
            <person name="Moran R.L."/>
            <person name="Catchen J.M."/>
            <person name="Fuller R.C."/>
        </authorList>
    </citation>
    <scope>NUCLEOTIDE SEQUENCE [LARGE SCALE GENOMIC DNA]</scope>
    <source>
        <strain evidence="11">EspeVRDwgs_2016</strain>
        <tissue evidence="11">Muscle</tissue>
    </source>
</reference>
<evidence type="ECO:0000256" key="6">
    <source>
        <dbReference type="ARBA" id="ARBA00022641"/>
    </source>
</evidence>
<name>A0A5J5D8U9_9PERO</name>
<feature type="non-terminal residue" evidence="11">
    <location>
        <position position="106"/>
    </location>
</feature>
<comment type="similarity">
    <text evidence="2 9">Belongs to the transthyretin family.</text>
</comment>
<dbReference type="GO" id="GO:0005576">
    <property type="term" value="C:extracellular region"/>
    <property type="evidence" value="ECO:0007669"/>
    <property type="project" value="UniProtKB-SubCell"/>
</dbReference>
<evidence type="ECO:0000256" key="7">
    <source>
        <dbReference type="ARBA" id="ARBA00022702"/>
    </source>
</evidence>
<evidence type="ECO:0000256" key="8">
    <source>
        <dbReference type="ARBA" id="ARBA00022920"/>
    </source>
</evidence>
<protein>
    <recommendedName>
        <fullName evidence="3 9">Transthyretin</fullName>
    </recommendedName>
</protein>
<dbReference type="PRINTS" id="PR00189">
    <property type="entry name" value="TRNSTHYRETIN"/>
</dbReference>
<keyword evidence="5 9" id="KW-0964">Secreted</keyword>
<dbReference type="PANTHER" id="PTHR10395">
    <property type="entry name" value="URICASE AND TRANSTHYRETIN-RELATED"/>
    <property type="match status" value="1"/>
</dbReference>
<comment type="subcellular location">
    <subcellularLocation>
        <location evidence="1 9">Secreted</location>
    </subcellularLocation>
</comment>
<keyword evidence="7" id="KW-0372">Hormone</keyword>
<evidence type="ECO:0000256" key="2">
    <source>
        <dbReference type="ARBA" id="ARBA00007893"/>
    </source>
</evidence>
<dbReference type="GO" id="GO:0070324">
    <property type="term" value="F:thyroid hormone binding"/>
    <property type="evidence" value="ECO:0007669"/>
    <property type="project" value="UniProtKB-UniRule"/>
</dbReference>
<gene>
    <name evidence="11" type="ORF">FQN60_013254</name>
</gene>
<evidence type="ECO:0000256" key="4">
    <source>
        <dbReference type="ARBA" id="ARBA00022448"/>
    </source>
</evidence>
<evidence type="ECO:0000256" key="1">
    <source>
        <dbReference type="ARBA" id="ARBA00004613"/>
    </source>
</evidence>
<dbReference type="InterPro" id="IPR036817">
    <property type="entry name" value="Transthyretin/HIU_hydrolase_sf"/>
</dbReference>
<dbReference type="InterPro" id="IPR023416">
    <property type="entry name" value="Transthyretin/HIU_hydrolase_d"/>
</dbReference>
<dbReference type="Proteomes" id="UP000327493">
    <property type="component" value="Chromosome 9"/>
</dbReference>
<evidence type="ECO:0000313" key="11">
    <source>
        <dbReference type="EMBL" id="KAA8589889.1"/>
    </source>
</evidence>
<keyword evidence="12" id="KW-1185">Reference proteome</keyword>
<proteinExistence type="inferred from homology"/>
<dbReference type="SMART" id="SM00095">
    <property type="entry name" value="TR_THY"/>
    <property type="match status" value="1"/>
</dbReference>
<dbReference type="AlphaFoldDB" id="A0A5J5D8U9"/>
<evidence type="ECO:0000256" key="3">
    <source>
        <dbReference type="ARBA" id="ARBA00021606"/>
    </source>
</evidence>
<comment type="caution">
    <text evidence="11">The sequence shown here is derived from an EMBL/GenBank/DDBJ whole genome shotgun (WGS) entry which is preliminary data.</text>
</comment>
<dbReference type="SUPFAM" id="SSF49472">
    <property type="entry name" value="Transthyretin (synonym: prealbumin)"/>
    <property type="match status" value="1"/>
</dbReference>
<keyword evidence="8 9" id="KW-0795">Thyroid hormone</keyword>
<evidence type="ECO:0000313" key="12">
    <source>
        <dbReference type="Proteomes" id="UP000327493"/>
    </source>
</evidence>
<keyword evidence="4" id="KW-0813">Transport</keyword>
<evidence type="ECO:0000256" key="9">
    <source>
        <dbReference type="RuleBase" id="RU361269"/>
    </source>
</evidence>
<keyword evidence="6" id="KW-0765">Sulfation</keyword>
<dbReference type="Gene3D" id="2.60.40.180">
    <property type="entry name" value="Transthyretin/hydroxyisourate hydrolase domain"/>
    <property type="match status" value="1"/>
</dbReference>
<comment type="subunit">
    <text evidence="9">Homotetramer.</text>
</comment>
<dbReference type="EMBL" id="VOFY01000009">
    <property type="protein sequence ID" value="KAA8589889.1"/>
    <property type="molecule type" value="Genomic_DNA"/>
</dbReference>
<dbReference type="GO" id="GO:0006144">
    <property type="term" value="P:purine nucleobase metabolic process"/>
    <property type="evidence" value="ECO:0007669"/>
    <property type="project" value="TreeGrafter"/>
</dbReference>
<evidence type="ECO:0000256" key="5">
    <source>
        <dbReference type="ARBA" id="ARBA00022525"/>
    </source>
</evidence>
<dbReference type="PANTHER" id="PTHR10395:SF12">
    <property type="entry name" value="TRANSTHYRETIN"/>
    <property type="match status" value="1"/>
</dbReference>
<sequence>MDAVKGTPAGFVALKVVTDANGESHNLITEQQFSAGVYRVEFDTKSHRKNEGITPFHETAEHPLSGFLPLTACMCVQVVFDAHAEGHRHYTLALLLSPYSYSTTAV</sequence>
<dbReference type="GO" id="GO:0005179">
    <property type="term" value="F:hormone activity"/>
    <property type="evidence" value="ECO:0007669"/>
    <property type="project" value="UniProtKB-UniRule"/>
</dbReference>
<feature type="domain" description="Transthyretin/hydroxyisourate hydrolase" evidence="10">
    <location>
        <begin position="1"/>
        <end position="106"/>
    </location>
</feature>
<organism evidence="11 12">
    <name type="scientific">Etheostoma spectabile</name>
    <name type="common">orangethroat darter</name>
    <dbReference type="NCBI Taxonomy" id="54343"/>
    <lineage>
        <taxon>Eukaryota</taxon>
        <taxon>Metazoa</taxon>
        <taxon>Chordata</taxon>
        <taxon>Craniata</taxon>
        <taxon>Vertebrata</taxon>
        <taxon>Euteleostomi</taxon>
        <taxon>Actinopterygii</taxon>
        <taxon>Neopterygii</taxon>
        <taxon>Teleostei</taxon>
        <taxon>Neoteleostei</taxon>
        <taxon>Acanthomorphata</taxon>
        <taxon>Eupercaria</taxon>
        <taxon>Perciformes</taxon>
        <taxon>Percoidei</taxon>
        <taxon>Percidae</taxon>
        <taxon>Etheostomatinae</taxon>
        <taxon>Etheostoma</taxon>
    </lineage>
</organism>
<accession>A0A5J5D8U9</accession>